<evidence type="ECO:0000256" key="4">
    <source>
        <dbReference type="ARBA" id="ARBA00022475"/>
    </source>
</evidence>
<evidence type="ECO:0000256" key="8">
    <source>
        <dbReference type="RuleBase" id="RU363041"/>
    </source>
</evidence>
<protein>
    <recommendedName>
        <fullName evidence="8">Probable membrane transporter protein</fullName>
    </recommendedName>
</protein>
<evidence type="ECO:0000256" key="3">
    <source>
        <dbReference type="ARBA" id="ARBA00022448"/>
    </source>
</evidence>
<evidence type="ECO:0000313" key="10">
    <source>
        <dbReference type="Proteomes" id="UP000635902"/>
    </source>
</evidence>
<evidence type="ECO:0000256" key="1">
    <source>
        <dbReference type="ARBA" id="ARBA00004651"/>
    </source>
</evidence>
<evidence type="ECO:0000256" key="7">
    <source>
        <dbReference type="ARBA" id="ARBA00023136"/>
    </source>
</evidence>
<feature type="transmembrane region" description="Helical" evidence="8">
    <location>
        <begin position="231"/>
        <end position="249"/>
    </location>
</feature>
<gene>
    <name evidence="9" type="ORF">IRY30_08640</name>
</gene>
<dbReference type="PANTHER" id="PTHR30269">
    <property type="entry name" value="TRANSMEMBRANE PROTEIN YFCA"/>
    <property type="match status" value="1"/>
</dbReference>
<name>A0ABR9ZL64_9CORY</name>
<organism evidence="9 10">
    <name type="scientific">Corynebacterium suicordis DSM 45110</name>
    <dbReference type="NCBI Taxonomy" id="1121369"/>
    <lineage>
        <taxon>Bacteria</taxon>
        <taxon>Bacillati</taxon>
        <taxon>Actinomycetota</taxon>
        <taxon>Actinomycetes</taxon>
        <taxon>Mycobacteriales</taxon>
        <taxon>Corynebacteriaceae</taxon>
        <taxon>Corynebacterium</taxon>
    </lineage>
</organism>
<accession>A0ABR9ZL64</accession>
<dbReference type="EMBL" id="JADKMY010000003">
    <property type="protein sequence ID" value="MBF4554132.1"/>
    <property type="molecule type" value="Genomic_DNA"/>
</dbReference>
<dbReference type="Pfam" id="PF01925">
    <property type="entry name" value="TauE"/>
    <property type="match status" value="1"/>
</dbReference>
<evidence type="ECO:0000313" key="9">
    <source>
        <dbReference type="EMBL" id="MBF4554132.1"/>
    </source>
</evidence>
<dbReference type="InterPro" id="IPR052017">
    <property type="entry name" value="TSUP"/>
</dbReference>
<keyword evidence="4 8" id="KW-1003">Cell membrane</keyword>
<dbReference type="InterPro" id="IPR002781">
    <property type="entry name" value="TM_pro_TauE-like"/>
</dbReference>
<feature type="transmembrane region" description="Helical" evidence="8">
    <location>
        <begin position="100"/>
        <end position="118"/>
    </location>
</feature>
<keyword evidence="5 8" id="KW-0812">Transmembrane</keyword>
<keyword evidence="3" id="KW-0813">Transport</keyword>
<sequence length="257" mass="26346">MSATVITVLLVGSLIAGWVDAVVGGGGLILVPLVMILNPQFSNAQALSLNKVAAIFGTGSAAITLARKVPSARTALKYAPLAFFGAAGGAVIASSVDKDIMRPIIIAMLVAVGIFVAARPSFGQTPQPKTVTRKRWLSVLALVAAIGVYDGTFGPGTGLFLILSFTTLLGTDFLTSAAWAKIINTFTNLGALVAFGLQGEVLWLMGLALAVTNVIGAQIGARMVIGRGAGFVRVVLLVVVVLMATKLTADQLGIGLN</sequence>
<keyword evidence="7 8" id="KW-0472">Membrane</keyword>
<comment type="similarity">
    <text evidence="2 8">Belongs to the 4-toluene sulfonate uptake permease (TSUP) (TC 2.A.102) family.</text>
</comment>
<keyword evidence="6 8" id="KW-1133">Transmembrane helix</keyword>
<feature type="transmembrane region" description="Helical" evidence="8">
    <location>
        <begin position="139"/>
        <end position="165"/>
    </location>
</feature>
<comment type="subcellular location">
    <subcellularLocation>
        <location evidence="1 8">Cell membrane</location>
        <topology evidence="1 8">Multi-pass membrane protein</topology>
    </subcellularLocation>
</comment>
<evidence type="ECO:0000256" key="6">
    <source>
        <dbReference type="ARBA" id="ARBA00022989"/>
    </source>
</evidence>
<comment type="caution">
    <text evidence="9">The sequence shown here is derived from an EMBL/GenBank/DDBJ whole genome shotgun (WGS) entry which is preliminary data.</text>
</comment>
<evidence type="ECO:0000256" key="2">
    <source>
        <dbReference type="ARBA" id="ARBA00009142"/>
    </source>
</evidence>
<dbReference type="Proteomes" id="UP000635902">
    <property type="component" value="Unassembled WGS sequence"/>
</dbReference>
<dbReference type="RefSeq" id="WP_194557036.1">
    <property type="nucleotide sequence ID" value="NZ_JADKMY010000003.1"/>
</dbReference>
<dbReference type="PANTHER" id="PTHR30269:SF0">
    <property type="entry name" value="MEMBRANE TRANSPORTER PROTEIN YFCA-RELATED"/>
    <property type="match status" value="1"/>
</dbReference>
<proteinExistence type="inferred from homology"/>
<keyword evidence="10" id="KW-1185">Reference proteome</keyword>
<reference evidence="9 10" key="1">
    <citation type="submission" date="2020-10" db="EMBL/GenBank/DDBJ databases">
        <title>Novel species in genus Corynebacterium.</title>
        <authorList>
            <person name="Zhang G."/>
        </authorList>
    </citation>
    <scope>NUCLEOTIDE SEQUENCE [LARGE SCALE GENOMIC DNA]</scope>
    <source>
        <strain evidence="9 10">DSM 45110</strain>
    </source>
</reference>
<feature type="transmembrane region" description="Helical" evidence="8">
    <location>
        <begin position="78"/>
        <end position="94"/>
    </location>
</feature>
<evidence type="ECO:0000256" key="5">
    <source>
        <dbReference type="ARBA" id="ARBA00022692"/>
    </source>
</evidence>